<feature type="compositionally biased region" description="Polar residues" evidence="1">
    <location>
        <begin position="475"/>
        <end position="494"/>
    </location>
</feature>
<feature type="region of interest" description="Disordered" evidence="1">
    <location>
        <begin position="261"/>
        <end position="289"/>
    </location>
</feature>
<reference evidence="2" key="2">
    <citation type="submission" date="2023-05" db="EMBL/GenBank/DDBJ databases">
        <authorList>
            <consortium name="Lawrence Berkeley National Laboratory"/>
            <person name="Steindorff A."/>
            <person name="Hensen N."/>
            <person name="Bonometti L."/>
            <person name="Westerberg I."/>
            <person name="Brannstrom I.O."/>
            <person name="Guillou S."/>
            <person name="Cros-Aarteil S."/>
            <person name="Calhoun S."/>
            <person name="Haridas S."/>
            <person name="Kuo A."/>
            <person name="Mondo S."/>
            <person name="Pangilinan J."/>
            <person name="Riley R."/>
            <person name="Labutti K."/>
            <person name="Andreopoulos B."/>
            <person name="Lipzen A."/>
            <person name="Chen C."/>
            <person name="Yanf M."/>
            <person name="Daum C."/>
            <person name="Ng V."/>
            <person name="Clum A."/>
            <person name="Ohm R."/>
            <person name="Martin F."/>
            <person name="Silar P."/>
            <person name="Natvig D."/>
            <person name="Lalanne C."/>
            <person name="Gautier V."/>
            <person name="Ament-Velasquez S.L."/>
            <person name="Kruys A."/>
            <person name="Hutchinson M.I."/>
            <person name="Powell A.J."/>
            <person name="Barry K."/>
            <person name="Miller A.N."/>
            <person name="Grigoriev I.V."/>
            <person name="Debuchy R."/>
            <person name="Gladieux P."/>
            <person name="Thoren M.H."/>
            <person name="Johannesson H."/>
        </authorList>
    </citation>
    <scope>NUCLEOTIDE SEQUENCE</scope>
    <source>
        <strain evidence="2">PSN243</strain>
    </source>
</reference>
<feature type="compositionally biased region" description="Polar residues" evidence="1">
    <location>
        <begin position="502"/>
        <end position="512"/>
    </location>
</feature>
<protein>
    <submittedName>
        <fullName evidence="2">Uncharacterized protein</fullName>
    </submittedName>
</protein>
<feature type="compositionally biased region" description="Acidic residues" evidence="1">
    <location>
        <begin position="261"/>
        <end position="275"/>
    </location>
</feature>
<feature type="compositionally biased region" description="Polar residues" evidence="1">
    <location>
        <begin position="525"/>
        <end position="549"/>
    </location>
</feature>
<sequence>MNDLNFTPNSPGNCPEMAYGSCNQPNVDHRIDSGYSSLTATPASDASSEQSSGRLKIFGTEDGEAETCARRLFSPRSDLDCFEKPLDDATLHWFETTSPRIEQLLVEFLKSGRRFLSPKFKPMAVRLMVLGRSETAARPHLVVFSPPKGSKRVEKFFAREEVKDLLVPTGCSNPVAVVVAEHTTSFLMCLVSDVKALCSSDITDRRSRHTLCGLPITVNSRRMTLGGIIRVLGPPADGVDGWTFYGLTAGHFADRFAAGEEGELEDSDDDSDTDSNTDKADDDPMHDAPMGLVTPDLDWSLIHMNCLLPNFLDSMSRDQRGGDYRMADLVPPRLAQSSAARFPNSSVRNVVVLSGTRGLQRGRLPGGLSRVMLGQSPTFTNAYILKLETGTVGQGDSGSWVVDPGTSEVLGHVVAKDLFGDAYVIPMADTLKAIKYQLGCTDVGLPTSLDILSAPKRSKGLGDFPLFNSPPGSPKTPTSDGTPPDSGYNTNPNCTPYLVLLESSTSRPTTPEAQGPIPTFPVEDSATTRMEKVTSSSGAEVNGPMSDQSAMRADSGDVSTLINKQRPEDKMGDVSGAVSAASPISTGSSSASFSSRYSSGSSSRYSSSGPSSGSSVSCRSSERRYRSRGYVPSSGYAVQVGEIPRPRGPDIVLFQHHRTSSADQDEGYHRQSTHGSSSRDNSYYK</sequence>
<dbReference type="AlphaFoldDB" id="A0AAV9G7V3"/>
<comment type="caution">
    <text evidence="2">The sequence shown here is derived from an EMBL/GenBank/DDBJ whole genome shotgun (WGS) entry which is preliminary data.</text>
</comment>
<feature type="compositionally biased region" description="Basic and acidic residues" evidence="1">
    <location>
        <begin position="276"/>
        <end position="286"/>
    </location>
</feature>
<evidence type="ECO:0000313" key="2">
    <source>
        <dbReference type="EMBL" id="KAK4444488.1"/>
    </source>
</evidence>
<evidence type="ECO:0000313" key="3">
    <source>
        <dbReference type="Proteomes" id="UP001321760"/>
    </source>
</evidence>
<feature type="region of interest" description="Disordered" evidence="1">
    <location>
        <begin position="462"/>
        <end position="685"/>
    </location>
</feature>
<feature type="region of interest" description="Disordered" evidence="1">
    <location>
        <begin position="33"/>
        <end position="53"/>
    </location>
</feature>
<dbReference type="Proteomes" id="UP001321760">
    <property type="component" value="Unassembled WGS sequence"/>
</dbReference>
<feature type="compositionally biased region" description="Low complexity" evidence="1">
    <location>
        <begin position="585"/>
        <end position="619"/>
    </location>
</feature>
<accession>A0AAV9G7V3</accession>
<name>A0AAV9G7V3_9PEZI</name>
<dbReference type="EMBL" id="MU865976">
    <property type="protein sequence ID" value="KAK4444488.1"/>
    <property type="molecule type" value="Genomic_DNA"/>
</dbReference>
<proteinExistence type="predicted"/>
<feature type="compositionally biased region" description="Polar residues" evidence="1">
    <location>
        <begin position="34"/>
        <end position="53"/>
    </location>
</feature>
<evidence type="ECO:0000256" key="1">
    <source>
        <dbReference type="SAM" id="MobiDB-lite"/>
    </source>
</evidence>
<reference evidence="2" key="1">
    <citation type="journal article" date="2023" name="Mol. Phylogenet. Evol.">
        <title>Genome-scale phylogeny and comparative genomics of the fungal order Sordariales.</title>
        <authorList>
            <person name="Hensen N."/>
            <person name="Bonometti L."/>
            <person name="Westerberg I."/>
            <person name="Brannstrom I.O."/>
            <person name="Guillou S."/>
            <person name="Cros-Aarteil S."/>
            <person name="Calhoun S."/>
            <person name="Haridas S."/>
            <person name="Kuo A."/>
            <person name="Mondo S."/>
            <person name="Pangilinan J."/>
            <person name="Riley R."/>
            <person name="LaButti K."/>
            <person name="Andreopoulos B."/>
            <person name="Lipzen A."/>
            <person name="Chen C."/>
            <person name="Yan M."/>
            <person name="Daum C."/>
            <person name="Ng V."/>
            <person name="Clum A."/>
            <person name="Steindorff A."/>
            <person name="Ohm R.A."/>
            <person name="Martin F."/>
            <person name="Silar P."/>
            <person name="Natvig D.O."/>
            <person name="Lalanne C."/>
            <person name="Gautier V."/>
            <person name="Ament-Velasquez S.L."/>
            <person name="Kruys A."/>
            <person name="Hutchinson M.I."/>
            <person name="Powell A.J."/>
            <person name="Barry K."/>
            <person name="Miller A.N."/>
            <person name="Grigoriev I.V."/>
            <person name="Debuchy R."/>
            <person name="Gladieux P."/>
            <person name="Hiltunen Thoren M."/>
            <person name="Johannesson H."/>
        </authorList>
    </citation>
    <scope>NUCLEOTIDE SEQUENCE</scope>
    <source>
        <strain evidence="2">PSN243</strain>
    </source>
</reference>
<organism evidence="2 3">
    <name type="scientific">Podospora aff. communis PSN243</name>
    <dbReference type="NCBI Taxonomy" id="3040156"/>
    <lineage>
        <taxon>Eukaryota</taxon>
        <taxon>Fungi</taxon>
        <taxon>Dikarya</taxon>
        <taxon>Ascomycota</taxon>
        <taxon>Pezizomycotina</taxon>
        <taxon>Sordariomycetes</taxon>
        <taxon>Sordariomycetidae</taxon>
        <taxon>Sordariales</taxon>
        <taxon>Podosporaceae</taxon>
        <taxon>Podospora</taxon>
    </lineage>
</organism>
<gene>
    <name evidence="2" type="ORF">QBC34DRAFT_498243</name>
</gene>
<keyword evidence="3" id="KW-1185">Reference proteome</keyword>
<feature type="compositionally biased region" description="Polar residues" evidence="1">
    <location>
        <begin position="673"/>
        <end position="685"/>
    </location>
</feature>